<reference evidence="4 5" key="1">
    <citation type="submission" date="2020-07" db="EMBL/GenBank/DDBJ databases">
        <title>Transfer of Campylobacter canadensis to the novel genus Avispirillum gen. nov., that also includes two novel species recovered from migratory waterfowl: Avispirillum anseris sp. nov. and Avispirillum brantae sp. nov.</title>
        <authorList>
            <person name="Miller W.G."/>
            <person name="Chapman M.H."/>
            <person name="Yee E."/>
            <person name="Inglis G.D."/>
        </authorList>
    </citation>
    <scope>NUCLEOTIDE SEQUENCE [LARGE SCALE GENOMIC DNA]</scope>
    <source>
        <strain evidence="4 5">L283</strain>
    </source>
</reference>
<gene>
    <name evidence="4" type="ORF">AVCANL283_06645</name>
</gene>
<dbReference type="RefSeq" id="WP_224325442.1">
    <property type="nucleotide sequence ID" value="NZ_JACGBB010000014.1"/>
</dbReference>
<evidence type="ECO:0000313" key="5">
    <source>
        <dbReference type="Proteomes" id="UP000786183"/>
    </source>
</evidence>
<dbReference type="PANTHER" id="PTHR35579:SF6">
    <property type="entry name" value="DUF324 DOMAIN-CONTAINING PROTEIN"/>
    <property type="match status" value="1"/>
</dbReference>
<name>A0ABS7WSM4_9BACT</name>
<dbReference type="CDD" id="cd09726">
    <property type="entry name" value="RAMP_I_III"/>
    <property type="match status" value="2"/>
</dbReference>
<evidence type="ECO:0000256" key="1">
    <source>
        <dbReference type="ARBA" id="ARBA00023118"/>
    </source>
</evidence>
<keyword evidence="5" id="KW-1185">Reference proteome</keyword>
<dbReference type="Proteomes" id="UP000786183">
    <property type="component" value="Unassembled WGS sequence"/>
</dbReference>
<dbReference type="EMBL" id="JACGBB010000014">
    <property type="protein sequence ID" value="MBZ7987776.1"/>
    <property type="molecule type" value="Genomic_DNA"/>
</dbReference>
<proteinExistence type="predicted"/>
<accession>A0ABS7WSM4</accession>
<sequence length="431" mass="48572">MSQEVHKKLRKKIFYKGILENQTAFSIGTKEGDFIDSLCLKDKSNKPYISATSLAGVLKAKLKNNKLLGDNDNKSLVILSDCYLNDKSNYQIGIRNGVKINPTTNIAENKALFDYEVVFKGAEFDFECLINIYEDDFTSELQEFEKAINSELLVGMKTMSGFGEFAMKDLFKTEFNFSKANEFSRYESFLRKPFYESKVEAKESNNKFEIKLELDITNSLLIGSVNNDGEIADIASLCEDGKSIASGTSFKGAIRHQALRIANTFSDKLGEKFVNKLFGYVDGVAAKKSRVRVNESEIKNVIKKLHQRNKIDRFSGATIDGALFDARAIYDGKINLIIEVLSQKLEDEKNENLTDEEKEQIKARNEEKLKRYEKEKALMLFVARDLCAGFLAVGGGKNIGRGVFSGKFIAYENGKELSKSEMNEIAKELLK</sequence>
<evidence type="ECO:0000313" key="4">
    <source>
        <dbReference type="EMBL" id="MBZ7987776.1"/>
    </source>
</evidence>
<dbReference type="PANTHER" id="PTHR35579">
    <property type="entry name" value="CRISPR SYSTEM CMS ENDORIBONUCLEASE CSM3"/>
    <property type="match status" value="1"/>
</dbReference>
<keyword evidence="1" id="KW-0051">Antiviral defense</keyword>
<evidence type="ECO:0000259" key="3">
    <source>
        <dbReference type="Pfam" id="PF03787"/>
    </source>
</evidence>
<evidence type="ECO:0000256" key="2">
    <source>
        <dbReference type="SAM" id="Coils"/>
    </source>
</evidence>
<dbReference type="Pfam" id="PF03787">
    <property type="entry name" value="RAMPs"/>
    <property type="match status" value="2"/>
</dbReference>
<comment type="caution">
    <text evidence="4">The sequence shown here is derived from an EMBL/GenBank/DDBJ whole genome shotgun (WGS) entry which is preliminary data.</text>
</comment>
<keyword evidence="2" id="KW-0175">Coiled coil</keyword>
<dbReference type="InterPro" id="IPR005537">
    <property type="entry name" value="RAMP_III_fam"/>
</dbReference>
<organism evidence="4 5">
    <name type="scientific">Campylobacter canadensis</name>
    <dbReference type="NCBI Taxonomy" id="449520"/>
    <lineage>
        <taxon>Bacteria</taxon>
        <taxon>Pseudomonadati</taxon>
        <taxon>Campylobacterota</taxon>
        <taxon>Epsilonproteobacteria</taxon>
        <taxon>Campylobacterales</taxon>
        <taxon>Campylobacteraceae</taxon>
        <taxon>Campylobacter</taxon>
    </lineage>
</organism>
<dbReference type="InterPro" id="IPR052216">
    <property type="entry name" value="CRISPR_Csm3_endoribonuclease"/>
</dbReference>
<feature type="domain" description="CRISPR type III-associated protein" evidence="3">
    <location>
        <begin position="33"/>
        <end position="165"/>
    </location>
</feature>
<feature type="domain" description="CRISPR type III-associated protein" evidence="3">
    <location>
        <begin position="216"/>
        <end position="405"/>
    </location>
</feature>
<feature type="coiled-coil region" evidence="2">
    <location>
        <begin position="338"/>
        <end position="378"/>
    </location>
</feature>
<protein>
    <recommendedName>
        <fullName evidence="3">CRISPR type III-associated protein domain-containing protein</fullName>
    </recommendedName>
</protein>